<dbReference type="Pfam" id="PF00069">
    <property type="entry name" value="Pkinase"/>
    <property type="match status" value="1"/>
</dbReference>
<proteinExistence type="predicted"/>
<evidence type="ECO:0000256" key="4">
    <source>
        <dbReference type="ARBA" id="ARBA00022777"/>
    </source>
</evidence>
<evidence type="ECO:0000256" key="6">
    <source>
        <dbReference type="SAM" id="MobiDB-lite"/>
    </source>
</evidence>
<dbReference type="GO" id="GO:0016605">
    <property type="term" value="C:PML body"/>
    <property type="evidence" value="ECO:0007669"/>
    <property type="project" value="TreeGrafter"/>
</dbReference>
<reference evidence="8 9" key="1">
    <citation type="submission" date="2019-01" db="EMBL/GenBank/DDBJ databases">
        <title>Genome Assembly of Collichthys lucidus.</title>
        <authorList>
            <person name="Cai M."/>
            <person name="Xiao S."/>
        </authorList>
    </citation>
    <scope>NUCLEOTIDE SEQUENCE [LARGE SCALE GENOMIC DNA]</scope>
    <source>
        <strain evidence="8">JT15FE1705JMU</strain>
        <tissue evidence="8">Muscle</tissue>
    </source>
</reference>
<feature type="compositionally biased region" description="Low complexity" evidence="6">
    <location>
        <begin position="107"/>
        <end position="116"/>
    </location>
</feature>
<evidence type="ECO:0000256" key="5">
    <source>
        <dbReference type="ARBA" id="ARBA00022840"/>
    </source>
</evidence>
<dbReference type="SUPFAM" id="SSF56112">
    <property type="entry name" value="Protein kinase-like (PK-like)"/>
    <property type="match status" value="1"/>
</dbReference>
<dbReference type="GO" id="GO:0007224">
    <property type="term" value="P:smoothened signaling pathway"/>
    <property type="evidence" value="ECO:0007669"/>
    <property type="project" value="TreeGrafter"/>
</dbReference>
<keyword evidence="8" id="KW-0371">Homeobox</keyword>
<dbReference type="InterPro" id="IPR000719">
    <property type="entry name" value="Prot_kinase_dom"/>
</dbReference>
<dbReference type="Proteomes" id="UP000298787">
    <property type="component" value="Chromosome 10"/>
</dbReference>
<keyword evidence="5" id="KW-0067">ATP-binding</keyword>
<feature type="domain" description="Protein kinase" evidence="7">
    <location>
        <begin position="1"/>
        <end position="285"/>
    </location>
</feature>
<protein>
    <submittedName>
        <fullName evidence="8">Homeodomain-interacting protein kinase 1</fullName>
    </submittedName>
</protein>
<dbReference type="PANTHER" id="PTHR24058:SF43">
    <property type="entry name" value="HOMEODOMAIN-INTERACTING PROTEIN KINASE 1"/>
    <property type="match status" value="1"/>
</dbReference>
<feature type="compositionally biased region" description="Polar residues" evidence="6">
    <location>
        <begin position="766"/>
        <end position="776"/>
    </location>
</feature>
<keyword evidence="1" id="KW-0723">Serine/threonine-protein kinase</keyword>
<gene>
    <name evidence="8" type="ORF">D9C73_010742</name>
</gene>
<feature type="region of interest" description="Disordered" evidence="6">
    <location>
        <begin position="675"/>
        <end position="702"/>
    </location>
</feature>
<dbReference type="Gene3D" id="1.10.510.10">
    <property type="entry name" value="Transferase(Phosphotransferase) domain 1"/>
    <property type="match status" value="1"/>
</dbReference>
<dbReference type="STRING" id="240159.A0A4V6APG3"/>
<evidence type="ECO:0000256" key="2">
    <source>
        <dbReference type="ARBA" id="ARBA00022679"/>
    </source>
</evidence>
<dbReference type="GO" id="GO:0004713">
    <property type="term" value="F:protein tyrosine kinase activity"/>
    <property type="evidence" value="ECO:0007669"/>
    <property type="project" value="TreeGrafter"/>
</dbReference>
<dbReference type="GO" id="GO:0004674">
    <property type="term" value="F:protein serine/threonine kinase activity"/>
    <property type="evidence" value="ECO:0007669"/>
    <property type="project" value="UniProtKB-KW"/>
</dbReference>
<dbReference type="EMBL" id="CM014087">
    <property type="protein sequence ID" value="TKS76652.1"/>
    <property type="molecule type" value="Genomic_DNA"/>
</dbReference>
<name>A0A4V6APG3_COLLU</name>
<sequence length="895" mass="95680">MQYKSSCRRRQLISCSGTTTEPGEKRRDDDEALNVRSATCAFRHLIQLGDNGYYQQSPTQGAAPSTSGSNFNPVYNSNQVHPPTAGSREQTVVRAADSTGSLRGPPSSSSSSSSSSRRVKDAESSSQPAPEIILGLPFCEAIDMWSLGCVIAELFLGWPLYPGASEYDQIRYISQTQGLPAEYLLSAGTKTSRFFNRGPDSSYPLWRLKTPAEHEAEMGIKSKEARKYIFNCLDDMMQVNMTNLEGTDILAEKADRREFIDLLKKMLTLDADKRITPMTLNHPLRHHDTPAATSLTAHILLSKHGHMQTQMQRVRNGKNMFASNNTPSAATNLTVTFSSQLNQHNQMASTGGQSLSLSSNVPLLNYQPGLYQQATINIPGLTQQGVPLQTRPTQLCTQTEPFQQTLIVCPPTIQGLQTSNKPSGYPVRMDNSVPLVPQNQSSQSLHIQPSMLAQASLNPLLISSLYASVAGMPRLDSVRLPVACQLGKSLGGLLDQNASMLQGWPAGTQQILIPSTWQQMPGMAIHNPGQAVVPDSPMGASVSDSQAASGWRGRHGSQYDGGSQQDSGAGRHAASQSHNSGAAHSRAQQGKRSKLRHAESRARPVSSLHSATAVVHNAASFAGDQSQPIVISDTPSPAVSIITIHSDSEDEDDRKFPAACSGTSQRTNVISCVTVHDSHDSDSSTSSPLSPKTTTQPAKSLAIVTPSVKSQPGESTTHKAPAAPVLTVFCLVPVEQATSGSGKSKKGSTQQSSRPGDSNTERHQRAASSRSQPLNLSQVQQSVMSSSSDQTGSTGSLRRQITYPPPVSSHSSYNTLFSSTPNLYAYPASAALASVSQAVDQMQGGSSRHCRASGAYSSLALLQKNGSLALGGTGHRLDSIYLFSALNDAVCFGIE</sequence>
<evidence type="ECO:0000256" key="1">
    <source>
        <dbReference type="ARBA" id="ARBA00022527"/>
    </source>
</evidence>
<organism evidence="8 9">
    <name type="scientific">Collichthys lucidus</name>
    <name type="common">Big head croaker</name>
    <name type="synonym">Sciaena lucida</name>
    <dbReference type="NCBI Taxonomy" id="240159"/>
    <lineage>
        <taxon>Eukaryota</taxon>
        <taxon>Metazoa</taxon>
        <taxon>Chordata</taxon>
        <taxon>Craniata</taxon>
        <taxon>Vertebrata</taxon>
        <taxon>Euteleostomi</taxon>
        <taxon>Actinopterygii</taxon>
        <taxon>Neopterygii</taxon>
        <taxon>Teleostei</taxon>
        <taxon>Neoteleostei</taxon>
        <taxon>Acanthomorphata</taxon>
        <taxon>Eupercaria</taxon>
        <taxon>Sciaenidae</taxon>
        <taxon>Collichthys</taxon>
    </lineage>
</organism>
<dbReference type="GO" id="GO:0042771">
    <property type="term" value="P:intrinsic apoptotic signaling pathway in response to DNA damage by p53 class mediator"/>
    <property type="evidence" value="ECO:0007669"/>
    <property type="project" value="TreeGrafter"/>
</dbReference>
<feature type="region of interest" description="Disordered" evidence="6">
    <location>
        <begin position="53"/>
        <end position="126"/>
    </location>
</feature>
<dbReference type="InterPro" id="IPR050494">
    <property type="entry name" value="Ser_Thr_dual-spec_kinase"/>
</dbReference>
<feature type="region of interest" description="Disordered" evidence="6">
    <location>
        <begin position="737"/>
        <end position="811"/>
    </location>
</feature>
<dbReference type="GO" id="GO:0005737">
    <property type="term" value="C:cytoplasm"/>
    <property type="evidence" value="ECO:0007669"/>
    <property type="project" value="TreeGrafter"/>
</dbReference>
<dbReference type="AlphaFoldDB" id="A0A4V6APG3"/>
<keyword evidence="8" id="KW-0238">DNA-binding</keyword>
<feature type="compositionally biased region" description="Low complexity" evidence="6">
    <location>
        <begin position="683"/>
        <end position="695"/>
    </location>
</feature>
<dbReference type="InterPro" id="IPR011009">
    <property type="entry name" value="Kinase-like_dom_sf"/>
</dbReference>
<dbReference type="GO" id="GO:0005524">
    <property type="term" value="F:ATP binding"/>
    <property type="evidence" value="ECO:0007669"/>
    <property type="project" value="UniProtKB-KW"/>
</dbReference>
<feature type="compositionally biased region" description="Polar residues" evidence="6">
    <location>
        <begin position="574"/>
        <end position="588"/>
    </location>
</feature>
<dbReference type="GO" id="GO:0003677">
    <property type="term" value="F:DNA binding"/>
    <property type="evidence" value="ECO:0007669"/>
    <property type="project" value="UniProtKB-KW"/>
</dbReference>
<feature type="compositionally biased region" description="Low complexity" evidence="6">
    <location>
        <begin position="738"/>
        <end position="753"/>
    </location>
</feature>
<keyword evidence="3" id="KW-0547">Nucleotide-binding</keyword>
<evidence type="ECO:0000313" key="8">
    <source>
        <dbReference type="EMBL" id="TKS76652.1"/>
    </source>
</evidence>
<dbReference type="PANTHER" id="PTHR24058">
    <property type="entry name" value="DUAL SPECIFICITY PROTEIN KINASE"/>
    <property type="match status" value="1"/>
</dbReference>
<dbReference type="PROSITE" id="PS50011">
    <property type="entry name" value="PROTEIN_KINASE_DOM"/>
    <property type="match status" value="1"/>
</dbReference>
<keyword evidence="2" id="KW-0808">Transferase</keyword>
<keyword evidence="9" id="KW-1185">Reference proteome</keyword>
<feature type="region of interest" description="Disordered" evidence="6">
    <location>
        <begin position="523"/>
        <end position="609"/>
    </location>
</feature>
<evidence type="ECO:0000259" key="7">
    <source>
        <dbReference type="PROSITE" id="PS50011"/>
    </source>
</evidence>
<accession>A0A4V6APG3</accession>
<evidence type="ECO:0000256" key="3">
    <source>
        <dbReference type="ARBA" id="ARBA00022741"/>
    </source>
</evidence>
<feature type="compositionally biased region" description="Low complexity" evidence="6">
    <location>
        <begin position="777"/>
        <end position="796"/>
    </location>
</feature>
<feature type="compositionally biased region" description="Polar residues" evidence="6">
    <location>
        <begin position="53"/>
        <end position="81"/>
    </location>
</feature>
<keyword evidence="4 8" id="KW-0418">Kinase</keyword>
<evidence type="ECO:0000313" key="9">
    <source>
        <dbReference type="Proteomes" id="UP000298787"/>
    </source>
</evidence>